<dbReference type="GeneID" id="95776852"/>
<dbReference type="InterPro" id="IPR052907">
    <property type="entry name" value="Beta-lactamase/esterase"/>
</dbReference>
<dbReference type="Pfam" id="PF00144">
    <property type="entry name" value="Beta-lactamase"/>
    <property type="match status" value="1"/>
</dbReference>
<dbReference type="PANTHER" id="PTHR43319:SF3">
    <property type="entry name" value="BETA-LACTAMASE-RELATED DOMAIN-CONTAINING PROTEIN"/>
    <property type="match status" value="1"/>
</dbReference>
<accession>A0A4Q1RB04</accession>
<organism evidence="2 3">
    <name type="scientific">Streptomyces sioyaensis</name>
    <dbReference type="NCBI Taxonomy" id="67364"/>
    <lineage>
        <taxon>Bacteria</taxon>
        <taxon>Bacillati</taxon>
        <taxon>Actinomycetota</taxon>
        <taxon>Actinomycetes</taxon>
        <taxon>Kitasatosporales</taxon>
        <taxon>Streptomycetaceae</taxon>
        <taxon>Streptomyces</taxon>
    </lineage>
</organism>
<keyword evidence="3" id="KW-1185">Reference proteome</keyword>
<comment type="caution">
    <text evidence="2">The sequence shown here is derived from an EMBL/GenBank/DDBJ whole genome shotgun (WGS) entry which is preliminary data.</text>
</comment>
<evidence type="ECO:0000313" key="3">
    <source>
        <dbReference type="Proteomes" id="UP000289482"/>
    </source>
</evidence>
<name>A0A4Q1RB04_9ACTN</name>
<dbReference type="InterPro" id="IPR012338">
    <property type="entry name" value="Beta-lactam/transpept-like"/>
</dbReference>
<reference evidence="2 3" key="1">
    <citation type="submission" date="2019-01" db="EMBL/GenBank/DDBJ databases">
        <title>Draft genome sequences of the type strain Streptomyces sioyaensis DSM 40032 and its novel strain, TM32, a thermotolerant antibiotics-producing actinobacterium.</title>
        <authorList>
            <person name="Nakaew N."/>
            <person name="Lumyong S."/>
            <person name="Sloan W.T."/>
            <person name="Sungthong R."/>
        </authorList>
    </citation>
    <scope>NUCLEOTIDE SEQUENCE [LARGE SCALE GENOMIC DNA]</scope>
    <source>
        <strain evidence="2 3">DSM 40032</strain>
    </source>
</reference>
<dbReference type="Gene3D" id="3.40.710.10">
    <property type="entry name" value="DD-peptidase/beta-lactamase superfamily"/>
    <property type="match status" value="1"/>
</dbReference>
<proteinExistence type="predicted"/>
<keyword evidence="2" id="KW-0378">Hydrolase</keyword>
<sequence length="387" mass="40984">MPYHGTADEGFGAVADAFGRNFAEGGELGAAVTVFVGGRKVVDLWGGTADDRTGRAWDERTVLPVMSLAKALISVCVHLLAEQGRLDLDAPVADCWPEFARHGKEGITPRMVLAHTAGIPLAERKLTFEELTAWTPAIQALEEQPPLWEPGTAYEYHAHAFGFLLGEVIRRLTGLTPGRYFRRAVADELGLRTWIGLPQEELPRLARLVEAEGRPSLPSPDLLAMRALTMNGVLPFPGLDDPHGYNAPALLTAEFPGAGAVSSARGLAALYAAVATGVDGGPRLLGAETVTDAVRPQSGGASWSGLPDLGARWGTGVLLDAPFRRLLGPRSFAHSGAGGQFGFGDDEFGVGFAYTANRMGGSGDQRCERLIAALRTCIGAPEPRPLS</sequence>
<gene>
    <name evidence="2" type="ORF">EST54_02390</name>
</gene>
<dbReference type="Proteomes" id="UP000289482">
    <property type="component" value="Unassembled WGS sequence"/>
</dbReference>
<dbReference type="GO" id="GO:0016787">
    <property type="term" value="F:hydrolase activity"/>
    <property type="evidence" value="ECO:0007669"/>
    <property type="project" value="UniProtKB-KW"/>
</dbReference>
<dbReference type="SUPFAM" id="SSF56601">
    <property type="entry name" value="beta-lactamase/transpeptidase-like"/>
    <property type="match status" value="1"/>
</dbReference>
<dbReference type="PANTHER" id="PTHR43319">
    <property type="entry name" value="BETA-LACTAMASE-RELATED"/>
    <property type="match status" value="1"/>
</dbReference>
<dbReference type="InterPro" id="IPR001466">
    <property type="entry name" value="Beta-lactam-related"/>
</dbReference>
<feature type="domain" description="Beta-lactamase-related" evidence="1">
    <location>
        <begin position="21"/>
        <end position="373"/>
    </location>
</feature>
<evidence type="ECO:0000313" key="2">
    <source>
        <dbReference type="EMBL" id="RXS70654.1"/>
    </source>
</evidence>
<evidence type="ECO:0000259" key="1">
    <source>
        <dbReference type="Pfam" id="PF00144"/>
    </source>
</evidence>
<dbReference type="RefSeq" id="WP_129244462.1">
    <property type="nucleotide sequence ID" value="NZ_JABZEL010000008.1"/>
</dbReference>
<protein>
    <submittedName>
        <fullName evidence="2">Class A beta-lactamase-related serine hydrolase</fullName>
    </submittedName>
</protein>
<dbReference type="AlphaFoldDB" id="A0A4Q1RB04"/>
<dbReference type="EMBL" id="SDIF01000004">
    <property type="protein sequence ID" value="RXS70654.1"/>
    <property type="molecule type" value="Genomic_DNA"/>
</dbReference>